<feature type="compositionally biased region" description="Basic residues" evidence="1">
    <location>
        <begin position="895"/>
        <end position="909"/>
    </location>
</feature>
<dbReference type="RefSeq" id="XP_020045398.1">
    <property type="nucleotide sequence ID" value="XM_020193878.1"/>
</dbReference>
<accession>A0A1D2VBV1</accession>
<dbReference type="Gene3D" id="1.10.555.10">
    <property type="entry name" value="Rho GTPase activation protein"/>
    <property type="match status" value="1"/>
</dbReference>
<proteinExistence type="predicted"/>
<dbReference type="SUPFAM" id="SSF48350">
    <property type="entry name" value="GTPase activation domain, GAP"/>
    <property type="match status" value="1"/>
</dbReference>
<organism evidence="3 4">
    <name type="scientific">Ascoidea rubescens DSM 1968</name>
    <dbReference type="NCBI Taxonomy" id="1344418"/>
    <lineage>
        <taxon>Eukaryota</taxon>
        <taxon>Fungi</taxon>
        <taxon>Dikarya</taxon>
        <taxon>Ascomycota</taxon>
        <taxon>Saccharomycotina</taxon>
        <taxon>Saccharomycetes</taxon>
        <taxon>Ascoideaceae</taxon>
        <taxon>Ascoidea</taxon>
    </lineage>
</organism>
<feature type="compositionally biased region" description="Polar residues" evidence="1">
    <location>
        <begin position="784"/>
        <end position="799"/>
    </location>
</feature>
<dbReference type="SMART" id="SM00324">
    <property type="entry name" value="RhoGAP"/>
    <property type="match status" value="1"/>
</dbReference>
<name>A0A1D2VBV1_9ASCO</name>
<evidence type="ECO:0000313" key="3">
    <source>
        <dbReference type="EMBL" id="ODV59091.1"/>
    </source>
</evidence>
<dbReference type="Proteomes" id="UP000095038">
    <property type="component" value="Unassembled WGS sequence"/>
</dbReference>
<dbReference type="InterPro" id="IPR000198">
    <property type="entry name" value="RhoGAP_dom"/>
</dbReference>
<dbReference type="GeneID" id="30967514"/>
<dbReference type="GO" id="GO:0007165">
    <property type="term" value="P:signal transduction"/>
    <property type="evidence" value="ECO:0007669"/>
    <property type="project" value="InterPro"/>
</dbReference>
<evidence type="ECO:0000259" key="2">
    <source>
        <dbReference type="PROSITE" id="PS50238"/>
    </source>
</evidence>
<dbReference type="PROSITE" id="PS50238">
    <property type="entry name" value="RHOGAP"/>
    <property type="match status" value="1"/>
</dbReference>
<protein>
    <recommendedName>
        <fullName evidence="2">Rho-GAP domain-containing protein</fullName>
    </recommendedName>
</protein>
<feature type="domain" description="Rho-GAP" evidence="2">
    <location>
        <begin position="246"/>
        <end position="484"/>
    </location>
</feature>
<feature type="region of interest" description="Disordered" evidence="1">
    <location>
        <begin position="220"/>
        <end position="248"/>
    </location>
</feature>
<feature type="region of interest" description="Disordered" evidence="1">
    <location>
        <begin position="1181"/>
        <end position="1209"/>
    </location>
</feature>
<dbReference type="InterPro" id="IPR008936">
    <property type="entry name" value="Rho_GTPase_activation_prot"/>
</dbReference>
<gene>
    <name evidence="3" type="ORF">ASCRUDRAFT_77485</name>
</gene>
<feature type="compositionally biased region" description="Polar residues" evidence="1">
    <location>
        <begin position="885"/>
        <end position="894"/>
    </location>
</feature>
<feature type="region of interest" description="Disordered" evidence="1">
    <location>
        <begin position="868"/>
        <end position="921"/>
    </location>
</feature>
<feature type="region of interest" description="Disordered" evidence="1">
    <location>
        <begin position="768"/>
        <end position="799"/>
    </location>
</feature>
<reference evidence="4" key="1">
    <citation type="submission" date="2016-05" db="EMBL/GenBank/DDBJ databases">
        <title>Comparative genomics of biotechnologically important yeasts.</title>
        <authorList>
            <consortium name="DOE Joint Genome Institute"/>
            <person name="Riley R."/>
            <person name="Haridas S."/>
            <person name="Wolfe K.H."/>
            <person name="Lopes M.R."/>
            <person name="Hittinger C.T."/>
            <person name="Goker M."/>
            <person name="Salamov A."/>
            <person name="Wisecaver J."/>
            <person name="Long T.M."/>
            <person name="Aerts A.L."/>
            <person name="Barry K."/>
            <person name="Choi C."/>
            <person name="Clum A."/>
            <person name="Coughlan A.Y."/>
            <person name="Deshpande S."/>
            <person name="Douglass A.P."/>
            <person name="Hanson S.J."/>
            <person name="Klenk H.-P."/>
            <person name="Labutti K."/>
            <person name="Lapidus A."/>
            <person name="Lindquist E."/>
            <person name="Lipzen A."/>
            <person name="Meier-Kolthoff J.P."/>
            <person name="Ohm R.A."/>
            <person name="Otillar R.P."/>
            <person name="Pangilinan J."/>
            <person name="Peng Y."/>
            <person name="Rokas A."/>
            <person name="Rosa C.A."/>
            <person name="Scheuner C."/>
            <person name="Sibirny A.A."/>
            <person name="Slot J.C."/>
            <person name="Stielow J.B."/>
            <person name="Sun H."/>
            <person name="Kurtzman C.P."/>
            <person name="Blackwell M."/>
            <person name="Grigoriev I.V."/>
            <person name="Jeffries T.W."/>
        </authorList>
    </citation>
    <scope>NUCLEOTIDE SEQUENCE [LARGE SCALE GENOMIC DNA]</scope>
    <source>
        <strain evidence="4">DSM 1968</strain>
    </source>
</reference>
<evidence type="ECO:0000313" key="4">
    <source>
        <dbReference type="Proteomes" id="UP000095038"/>
    </source>
</evidence>
<dbReference type="InParanoid" id="A0A1D2VBV1"/>
<feature type="region of interest" description="Disordered" evidence="1">
    <location>
        <begin position="1012"/>
        <end position="1034"/>
    </location>
</feature>
<keyword evidence="4" id="KW-1185">Reference proteome</keyword>
<feature type="region of interest" description="Disordered" evidence="1">
    <location>
        <begin position="1319"/>
        <end position="1345"/>
    </location>
</feature>
<sequence length="1345" mass="154812">MKSLKSSKILDPPFGSSLEKAFEMNRSRFYVIEAPYLIDSANKDTITTIGLKLPSIVISLVNYFLNNNVTESFNVFIDHGSEYSLQFLVNLFRNYPDRALKLHNEYKLPKSIFRTDPSNQTNLIIQKNQTNQINQLPQFQNDPNITYQNVLNHNNPISNVKLLRKHPQTNPENSNQNYDKKLSRHTYFEDKSPTNNFNIKRFSLPTASINKKFSLSFKNNNWNRKSYTPYNNNGNKNEDNNDINNNNISKISHNNTTIISNATADYNNHNHSNDKSQILSNVNKDFLNQNDPRRRNKEIKRWAADDNLIEYFITNNVASDVLKHYLSCLPEPLISDQQFKKFCDILVKKCPFFLSFLGESSIHSNISIIFSVSDHNFSIQSENSSKIKAEIKLILDELIDFTLKDVSQYSAYQLHLMIYLINFFSLFSEIDSYQEVFRKTKVNSSIISKTFGPYFFQLKRTTTYQTANEALFLRLLIDNSGYFIYNLSINDKKYKTDKMILHELKSDVYFQIFPNSKFNNQNKKFPNNTVKSNEKYIDNKSERIGQNYPIVDNFVSIPTNTFSKELSKTISKDLNEAEHQVSKTENLSEKFNKEEIVTSDPVQSQSDTVSKNIESKIVDSDANQVKVNNNINKENSSKANNSKLENIESKKPDLDLINPPLMQSRPIQSPPVQSPPVQAPLAQHTLFQPQLTRNLVNLPQMPQVGIIHQPNKNGLSSNEITNNQKVNQKEVFDQLPYNVPKLMVQNNSPQTFPNKIISEQITRPELAKPKPMQPMHFPSESMEQKPTNFQDQTFQKSPSNKTFEKQALPFKPISQISNSLSLSIKPNIKPIEIPNSESEITNTSPWSSQTSQSRTSFELKKFLTFSKSEKKNSQQSPSLEKYSLIKNNLDNSNTKKTRKSPHPFRKLFKSSKSEPPLVEESTSLTIYPEKIKAKTSSTSNELESKNLYKNWTQKILVSEQQHENQNGDNKFLEPVKIEILEANITGNGVFFKDFVNSYKELEEQINYEIKRGEDKRNNKDNDSEENSKMIGKTTLPFSINKTSLEKKEPLVRKKPILITKDEDDMVLALDENPIIPRTETINALAPFISRGNAQHKRINRTPLAKISTISPVSESVEEVENEDLIENSKNILKENVNKNNNNINIQSDLALSDNEKDINRESENKLKNISEIHSFDLKIRTNQGNTPKKDFSGLPASYLKPLPLFPPEKIGKEKEEKKKENDFNKNEVSELPSNDKIKLDLSSHHTAQDNNIKNKTIQENKENQMGQLDQLDQLDLSIIRNSTLKCNENELEEFLQKSKNLLPDKCYIQDPTLIRDASWSISYPEPDPNHIPLKTQKSLRRKPPQ</sequence>
<dbReference type="EMBL" id="KV454488">
    <property type="protein sequence ID" value="ODV59091.1"/>
    <property type="molecule type" value="Genomic_DNA"/>
</dbReference>
<feature type="compositionally biased region" description="Basic and acidic residues" evidence="1">
    <location>
        <begin position="1012"/>
        <end position="1027"/>
    </location>
</feature>
<evidence type="ECO:0000256" key="1">
    <source>
        <dbReference type="SAM" id="MobiDB-lite"/>
    </source>
</evidence>